<protein>
    <recommendedName>
        <fullName evidence="3">F-box domain-containing protein</fullName>
    </recommendedName>
</protein>
<comment type="caution">
    <text evidence="1">The sequence shown here is derived from an EMBL/GenBank/DDBJ whole genome shotgun (WGS) entry which is preliminary data.</text>
</comment>
<evidence type="ECO:0000313" key="2">
    <source>
        <dbReference type="Proteomes" id="UP001595075"/>
    </source>
</evidence>
<dbReference type="Proteomes" id="UP001595075">
    <property type="component" value="Unassembled WGS sequence"/>
</dbReference>
<gene>
    <name evidence="1" type="ORF">VTL71DRAFT_1370</name>
</gene>
<keyword evidence="2" id="KW-1185">Reference proteome</keyword>
<proteinExistence type="predicted"/>
<evidence type="ECO:0000313" key="1">
    <source>
        <dbReference type="EMBL" id="KAL2066946.1"/>
    </source>
</evidence>
<name>A0ABR4CCF2_9HELO</name>
<sequence>MENTELCKVVESSNSYSQVQDIEVNIPALPIGGAIAPRPKPTLQTLPQEILSQILRYACTNVGSIKPEQSLPRSSQFAHENPYVSSRLAGIYRHPVRYNGRLPSALTAVELGFTSRLVSKIVREEFFLYKENTFDFLDMKSMLTYLVAILPERRNAIKSIRVQYDFTANCEPAAALTILSACEGLKYLELDITLLARYFNPNVRSFDKVPGYNELVKLRGVEVKLVFGEDAPSWSFIHTVLYNVRSLPITNVIPEVVADLRTEVKLVNEEINKITTVARSPTPLYSVGELQAAADHAKLPSRVFNPPPGQSFYPGAPLQQKKTITAGPLTTAPPETPKEALDCRRVGAVVASNDTVILGLRNWPSISGREWIDMVGLYGDNKNT</sequence>
<accession>A0ABR4CCF2</accession>
<reference evidence="1 2" key="1">
    <citation type="journal article" date="2024" name="Commun. Biol.">
        <title>Comparative genomic analysis of thermophilic fungi reveals convergent evolutionary adaptations and gene losses.</title>
        <authorList>
            <person name="Steindorff A.S."/>
            <person name="Aguilar-Pontes M.V."/>
            <person name="Robinson A.J."/>
            <person name="Andreopoulos B."/>
            <person name="LaButti K."/>
            <person name="Kuo A."/>
            <person name="Mondo S."/>
            <person name="Riley R."/>
            <person name="Otillar R."/>
            <person name="Haridas S."/>
            <person name="Lipzen A."/>
            <person name="Grimwood J."/>
            <person name="Schmutz J."/>
            <person name="Clum A."/>
            <person name="Reid I.D."/>
            <person name="Moisan M.C."/>
            <person name="Butler G."/>
            <person name="Nguyen T.T.M."/>
            <person name="Dewar K."/>
            <person name="Conant G."/>
            <person name="Drula E."/>
            <person name="Henrissat B."/>
            <person name="Hansel C."/>
            <person name="Singer S."/>
            <person name="Hutchinson M.I."/>
            <person name="de Vries R.P."/>
            <person name="Natvig D.O."/>
            <person name="Powell A.J."/>
            <person name="Tsang A."/>
            <person name="Grigoriev I.V."/>
        </authorList>
    </citation>
    <scope>NUCLEOTIDE SEQUENCE [LARGE SCALE GENOMIC DNA]</scope>
    <source>
        <strain evidence="1 2">CBS 494.80</strain>
    </source>
</reference>
<evidence type="ECO:0008006" key="3">
    <source>
        <dbReference type="Google" id="ProtNLM"/>
    </source>
</evidence>
<dbReference type="EMBL" id="JAZHXI010000010">
    <property type="protein sequence ID" value="KAL2066946.1"/>
    <property type="molecule type" value="Genomic_DNA"/>
</dbReference>
<organism evidence="1 2">
    <name type="scientific">Oculimacula yallundae</name>
    <dbReference type="NCBI Taxonomy" id="86028"/>
    <lineage>
        <taxon>Eukaryota</taxon>
        <taxon>Fungi</taxon>
        <taxon>Dikarya</taxon>
        <taxon>Ascomycota</taxon>
        <taxon>Pezizomycotina</taxon>
        <taxon>Leotiomycetes</taxon>
        <taxon>Helotiales</taxon>
        <taxon>Ploettnerulaceae</taxon>
        <taxon>Oculimacula</taxon>
    </lineage>
</organism>